<dbReference type="EMBL" id="KL197717">
    <property type="protein sequence ID" value="KDQ58542.1"/>
    <property type="molecule type" value="Genomic_DNA"/>
</dbReference>
<dbReference type="PROSITE" id="PS00028">
    <property type="entry name" value="ZINC_FINGER_C2H2_1"/>
    <property type="match status" value="2"/>
</dbReference>
<feature type="compositionally biased region" description="Basic and acidic residues" evidence="6">
    <location>
        <begin position="28"/>
        <end position="38"/>
    </location>
</feature>
<gene>
    <name evidence="8" type="ORF">JAAARDRAFT_128575</name>
</gene>
<dbReference type="AlphaFoldDB" id="A0A067Q4Y2"/>
<dbReference type="GO" id="GO:0008270">
    <property type="term" value="F:zinc ion binding"/>
    <property type="evidence" value="ECO:0007669"/>
    <property type="project" value="UniProtKB-KW"/>
</dbReference>
<feature type="domain" description="C2H2-type" evidence="7">
    <location>
        <begin position="143"/>
        <end position="172"/>
    </location>
</feature>
<dbReference type="Gene3D" id="3.30.160.60">
    <property type="entry name" value="Classic Zinc Finger"/>
    <property type="match status" value="2"/>
</dbReference>
<dbReference type="GO" id="GO:0000981">
    <property type="term" value="F:DNA-binding transcription factor activity, RNA polymerase II-specific"/>
    <property type="evidence" value="ECO:0007669"/>
    <property type="project" value="UniProtKB-ARBA"/>
</dbReference>
<evidence type="ECO:0000313" key="9">
    <source>
        <dbReference type="Proteomes" id="UP000027265"/>
    </source>
</evidence>
<feature type="compositionally biased region" description="Low complexity" evidence="6">
    <location>
        <begin position="97"/>
        <end position="112"/>
    </location>
</feature>
<feature type="compositionally biased region" description="Polar residues" evidence="6">
    <location>
        <begin position="123"/>
        <end position="134"/>
    </location>
</feature>
<dbReference type="OrthoDB" id="6077919at2759"/>
<organism evidence="8 9">
    <name type="scientific">Jaapia argillacea MUCL 33604</name>
    <dbReference type="NCBI Taxonomy" id="933084"/>
    <lineage>
        <taxon>Eukaryota</taxon>
        <taxon>Fungi</taxon>
        <taxon>Dikarya</taxon>
        <taxon>Basidiomycota</taxon>
        <taxon>Agaricomycotina</taxon>
        <taxon>Agaricomycetes</taxon>
        <taxon>Agaricomycetidae</taxon>
        <taxon>Jaapiales</taxon>
        <taxon>Jaapiaceae</taxon>
        <taxon>Jaapia</taxon>
    </lineage>
</organism>
<feature type="domain" description="C2H2-type" evidence="7">
    <location>
        <begin position="173"/>
        <end position="197"/>
    </location>
</feature>
<dbReference type="Pfam" id="PF00096">
    <property type="entry name" value="zf-C2H2"/>
    <property type="match status" value="2"/>
</dbReference>
<feature type="compositionally biased region" description="Low complexity" evidence="6">
    <location>
        <begin position="7"/>
        <end position="17"/>
    </location>
</feature>
<evidence type="ECO:0000259" key="7">
    <source>
        <dbReference type="PROSITE" id="PS50157"/>
    </source>
</evidence>
<feature type="region of interest" description="Disordered" evidence="6">
    <location>
        <begin position="266"/>
        <end position="308"/>
    </location>
</feature>
<dbReference type="Proteomes" id="UP000027265">
    <property type="component" value="Unassembled WGS sequence"/>
</dbReference>
<feature type="compositionally biased region" description="Low complexity" evidence="6">
    <location>
        <begin position="66"/>
        <end position="76"/>
    </location>
</feature>
<keyword evidence="3 5" id="KW-0863">Zinc-finger</keyword>
<dbReference type="FunFam" id="3.30.160.60:FF:000125">
    <property type="entry name" value="Putative zinc finger protein 143"/>
    <property type="match status" value="1"/>
</dbReference>
<dbReference type="InterPro" id="IPR050329">
    <property type="entry name" value="GLI_C2H2-zinc-finger"/>
</dbReference>
<dbReference type="GO" id="GO:0045944">
    <property type="term" value="P:positive regulation of transcription by RNA polymerase II"/>
    <property type="evidence" value="ECO:0007669"/>
    <property type="project" value="UniProtKB-ARBA"/>
</dbReference>
<evidence type="ECO:0000256" key="5">
    <source>
        <dbReference type="PROSITE-ProRule" id="PRU00042"/>
    </source>
</evidence>
<feature type="compositionally biased region" description="Acidic residues" evidence="6">
    <location>
        <begin position="18"/>
        <end position="27"/>
    </location>
</feature>
<feature type="region of interest" description="Disordered" evidence="6">
    <location>
        <begin position="1"/>
        <end position="150"/>
    </location>
</feature>
<evidence type="ECO:0000256" key="6">
    <source>
        <dbReference type="SAM" id="MobiDB-lite"/>
    </source>
</evidence>
<dbReference type="PROSITE" id="PS50157">
    <property type="entry name" value="ZINC_FINGER_C2H2_2"/>
    <property type="match status" value="2"/>
</dbReference>
<keyword evidence="9" id="KW-1185">Reference proteome</keyword>
<keyword evidence="2" id="KW-0677">Repeat</keyword>
<keyword evidence="4" id="KW-0862">Zinc</keyword>
<evidence type="ECO:0000256" key="4">
    <source>
        <dbReference type="ARBA" id="ARBA00022833"/>
    </source>
</evidence>
<evidence type="ECO:0000256" key="3">
    <source>
        <dbReference type="ARBA" id="ARBA00022771"/>
    </source>
</evidence>
<evidence type="ECO:0000256" key="2">
    <source>
        <dbReference type="ARBA" id="ARBA00022737"/>
    </source>
</evidence>
<reference evidence="9" key="1">
    <citation type="journal article" date="2014" name="Proc. Natl. Acad. Sci. U.S.A.">
        <title>Extensive sampling of basidiomycete genomes demonstrates inadequacy of the white-rot/brown-rot paradigm for wood decay fungi.</title>
        <authorList>
            <person name="Riley R."/>
            <person name="Salamov A.A."/>
            <person name="Brown D.W."/>
            <person name="Nagy L.G."/>
            <person name="Floudas D."/>
            <person name="Held B.W."/>
            <person name="Levasseur A."/>
            <person name="Lombard V."/>
            <person name="Morin E."/>
            <person name="Otillar R."/>
            <person name="Lindquist E.A."/>
            <person name="Sun H."/>
            <person name="LaButti K.M."/>
            <person name="Schmutz J."/>
            <person name="Jabbour D."/>
            <person name="Luo H."/>
            <person name="Baker S.E."/>
            <person name="Pisabarro A.G."/>
            <person name="Walton J.D."/>
            <person name="Blanchette R.A."/>
            <person name="Henrissat B."/>
            <person name="Martin F."/>
            <person name="Cullen D."/>
            <person name="Hibbett D.S."/>
            <person name="Grigoriev I.V."/>
        </authorList>
    </citation>
    <scope>NUCLEOTIDE SEQUENCE [LARGE SCALE GENOMIC DNA]</scope>
    <source>
        <strain evidence="9">MUCL 33604</strain>
    </source>
</reference>
<dbReference type="STRING" id="933084.A0A067Q4Y2"/>
<dbReference type="PANTHER" id="PTHR19818">
    <property type="entry name" value="ZINC FINGER PROTEIN ZIC AND GLI"/>
    <property type="match status" value="1"/>
</dbReference>
<evidence type="ECO:0000313" key="8">
    <source>
        <dbReference type="EMBL" id="KDQ58542.1"/>
    </source>
</evidence>
<accession>A0A067Q4Y2</accession>
<protein>
    <recommendedName>
        <fullName evidence="7">C2H2-type domain-containing protein</fullName>
    </recommendedName>
</protein>
<dbReference type="PANTHER" id="PTHR19818:SF139">
    <property type="entry name" value="PAIR-RULE PROTEIN ODD-PAIRED"/>
    <property type="match status" value="1"/>
</dbReference>
<dbReference type="InParanoid" id="A0A067Q4Y2"/>
<keyword evidence="1" id="KW-0479">Metal-binding</keyword>
<dbReference type="GO" id="GO:0005634">
    <property type="term" value="C:nucleus"/>
    <property type="evidence" value="ECO:0007669"/>
    <property type="project" value="TreeGrafter"/>
</dbReference>
<dbReference type="HOGENOM" id="CLU_694573_0_0_1"/>
<feature type="compositionally biased region" description="Acidic residues" evidence="6">
    <location>
        <begin position="282"/>
        <end position="291"/>
    </location>
</feature>
<dbReference type="InterPro" id="IPR013087">
    <property type="entry name" value="Znf_C2H2_type"/>
</dbReference>
<proteinExistence type="predicted"/>
<dbReference type="SUPFAM" id="SSF57667">
    <property type="entry name" value="beta-beta-alpha zinc fingers"/>
    <property type="match status" value="1"/>
</dbReference>
<dbReference type="GO" id="GO:0000978">
    <property type="term" value="F:RNA polymerase II cis-regulatory region sequence-specific DNA binding"/>
    <property type="evidence" value="ECO:0007669"/>
    <property type="project" value="TreeGrafter"/>
</dbReference>
<name>A0A067Q4Y2_9AGAM</name>
<dbReference type="SMART" id="SM00355">
    <property type="entry name" value="ZnF_C2H2"/>
    <property type="match status" value="2"/>
</dbReference>
<evidence type="ECO:0000256" key="1">
    <source>
        <dbReference type="ARBA" id="ARBA00022723"/>
    </source>
</evidence>
<dbReference type="InterPro" id="IPR036236">
    <property type="entry name" value="Znf_C2H2_sf"/>
</dbReference>
<sequence>MIRESESNSITSYISSDGDGDGEGEGDYPERGDSRARLQPESPETYFTPVLTSPQEIRGNILPKRSSYLGSSSQGSVAAHQDTIKGEPGSPPPFHPSHPQSPASNSSSSQQSVADSPKRRQTRSASGVSRSQKTPSKKKSKMHQCPVPECRKFFPRPSGLTTHMNSHNGAKPYKCHVEGCNKAFAVRSNAKRHLRVHGINPSSAAFAKQPANTVSRFATAYEAPPNSYGGSSPSDPIAQIQVPVPKNLKWVPLSLATRTNAHELKREDSVEVEADYSSTSEDLGELGDDDGGGMTTGGSADSSPLLSVPLPPVVPNWHGDSDYEERNSYAETGAYPYHPSQVSANAVNFSGHCLNSRPFLPTGCSGEDCLGQSPSFPTEPTRMELSCVSCTRFGRPA</sequence>